<evidence type="ECO:0000256" key="2">
    <source>
        <dbReference type="ARBA" id="ARBA00005384"/>
    </source>
</evidence>
<dbReference type="SUPFAM" id="SSF46785">
    <property type="entry name" value="Winged helix' DNA-binding domain"/>
    <property type="match status" value="1"/>
</dbReference>
<evidence type="ECO:0000256" key="3">
    <source>
        <dbReference type="ARBA" id="ARBA00022576"/>
    </source>
</evidence>
<evidence type="ECO:0000256" key="4">
    <source>
        <dbReference type="ARBA" id="ARBA00022898"/>
    </source>
</evidence>
<dbReference type="RefSeq" id="WP_053605869.1">
    <property type="nucleotide sequence ID" value="NZ_CP012600.1"/>
</dbReference>
<dbReference type="AlphaFoldDB" id="A0A0M4FY35"/>
<dbReference type="SMART" id="SM00345">
    <property type="entry name" value="HTH_GNTR"/>
    <property type="match status" value="1"/>
</dbReference>
<keyword evidence="5" id="KW-0805">Transcription regulation</keyword>
<reference evidence="10" key="1">
    <citation type="submission" date="2015-08" db="EMBL/GenBank/DDBJ databases">
        <title>Genome sequencing project for genomic taxonomy and phylogenomics of Bacillus-like bacteria.</title>
        <authorList>
            <person name="Liu B."/>
            <person name="Wang J."/>
            <person name="Zhu Y."/>
            <person name="Liu G."/>
            <person name="Chen Q."/>
            <person name="Chen Z."/>
            <person name="Lan J."/>
            <person name="Che J."/>
            <person name="Ge C."/>
            <person name="Shi H."/>
            <person name="Pan Z."/>
            <person name="Liu X."/>
        </authorList>
    </citation>
    <scope>NUCLEOTIDE SEQUENCE [LARGE SCALE GENOMIC DNA]</scope>
    <source>
        <strain evidence="10">FJAT-4402</strain>
    </source>
</reference>
<sequence length="470" mass="54497">MKNQIHNEIPLFKQVYDFALRRIEGGDWKEHEKVPSVRTMAAKMKMHRLTVLKAYQMLKNDNHLYVKDKSGYYVQPKGIRVFTQTDNPIVSSYVHKNHLSEIHQVKVDYQFSKALVNPKLLPTKFFSEYLKDVLVSEPEILGTYSTIEGDEKLRKHMSSYFIEKNNMHVDPAELVVFSGAQQVIYLVAQTFVKRRDTVLLERPSYSMAIDAFRQQGAEIIPVELFPDGYDIAEIEQLMKKHQPRLFYLNPTFHNPTGYTVPADQRKQLVELAEAYGCLLVEDDTNYDIYFDEKPPPPIFSYDTEGYVIYIRGYSKYVSPGLRIAFAACRAPLMNILKSAKSLADNGAPLLNQKMFLHYFFSDRMQTHLEKLRIALSIRKEIMEEELDKSGWKWVSPKGGLNLWVELPGHIPVERLLDECLKNSISFVPGEICDPLKERKAWIRLSYSFVNENEIRSGVRKLLRIADEISL</sequence>
<reference evidence="9 10" key="2">
    <citation type="journal article" date="2016" name="Int. J. Syst. Evol. Microbiol.">
        <title>Bacillus gobiensis sp. nov., isolated from a soil sample.</title>
        <authorList>
            <person name="Liu B."/>
            <person name="Liu G.H."/>
            <person name="Cetin S."/>
            <person name="Schumann P."/>
            <person name="Pan Z.Z."/>
            <person name="Chen Q.Q."/>
        </authorList>
    </citation>
    <scope>NUCLEOTIDE SEQUENCE [LARGE SCALE GENOMIC DNA]</scope>
    <source>
        <strain evidence="9 10">FJAT-4402</strain>
    </source>
</reference>
<dbReference type="PANTHER" id="PTHR46577:SF1">
    <property type="entry name" value="HTH-TYPE TRANSCRIPTIONAL REGULATORY PROTEIN GABR"/>
    <property type="match status" value="1"/>
</dbReference>
<dbReference type="CDD" id="cd00609">
    <property type="entry name" value="AAT_like"/>
    <property type="match status" value="1"/>
</dbReference>
<proteinExistence type="inferred from homology"/>
<dbReference type="InterPro" id="IPR036390">
    <property type="entry name" value="WH_DNA-bd_sf"/>
</dbReference>
<evidence type="ECO:0000256" key="1">
    <source>
        <dbReference type="ARBA" id="ARBA00001933"/>
    </source>
</evidence>
<name>A0A0M4FY35_9BACI</name>
<evidence type="ECO:0000256" key="7">
    <source>
        <dbReference type="ARBA" id="ARBA00023163"/>
    </source>
</evidence>
<dbReference type="InterPro" id="IPR000524">
    <property type="entry name" value="Tscrpt_reg_HTH_GntR"/>
</dbReference>
<dbReference type="Pfam" id="PF00392">
    <property type="entry name" value="GntR"/>
    <property type="match status" value="1"/>
</dbReference>
<dbReference type="PANTHER" id="PTHR46577">
    <property type="entry name" value="HTH-TYPE TRANSCRIPTIONAL REGULATORY PROTEIN GABR"/>
    <property type="match status" value="1"/>
</dbReference>
<dbReference type="InterPro" id="IPR051446">
    <property type="entry name" value="HTH_trans_reg/aminotransferase"/>
</dbReference>
<dbReference type="OrthoDB" id="9802328at2"/>
<accession>A0A0M4FY35</accession>
<organism evidence="9 10">
    <name type="scientific">Bacillus gobiensis</name>
    <dbReference type="NCBI Taxonomy" id="1441095"/>
    <lineage>
        <taxon>Bacteria</taxon>
        <taxon>Bacillati</taxon>
        <taxon>Bacillota</taxon>
        <taxon>Bacilli</taxon>
        <taxon>Bacillales</taxon>
        <taxon>Bacillaceae</taxon>
        <taxon>Bacillus</taxon>
    </lineage>
</organism>
<gene>
    <name evidence="9" type="ORF">AM592_22630</name>
</gene>
<keyword evidence="4" id="KW-0663">Pyridoxal phosphate</keyword>
<evidence type="ECO:0000259" key="8">
    <source>
        <dbReference type="PROSITE" id="PS50949"/>
    </source>
</evidence>
<dbReference type="Gene3D" id="3.40.640.10">
    <property type="entry name" value="Type I PLP-dependent aspartate aminotransferase-like (Major domain)"/>
    <property type="match status" value="1"/>
</dbReference>
<dbReference type="GO" id="GO:0003700">
    <property type="term" value="F:DNA-binding transcription factor activity"/>
    <property type="evidence" value="ECO:0007669"/>
    <property type="project" value="InterPro"/>
</dbReference>
<dbReference type="Proteomes" id="UP000067625">
    <property type="component" value="Chromosome"/>
</dbReference>
<protein>
    <submittedName>
        <fullName evidence="9">GntR family transcriptional regulator</fullName>
    </submittedName>
</protein>
<dbReference type="InterPro" id="IPR015424">
    <property type="entry name" value="PyrdxlP-dep_Trfase"/>
</dbReference>
<dbReference type="GO" id="GO:0030170">
    <property type="term" value="F:pyridoxal phosphate binding"/>
    <property type="evidence" value="ECO:0007669"/>
    <property type="project" value="InterPro"/>
</dbReference>
<dbReference type="STRING" id="1441095.AM592_22630"/>
<evidence type="ECO:0000256" key="5">
    <source>
        <dbReference type="ARBA" id="ARBA00023015"/>
    </source>
</evidence>
<dbReference type="Pfam" id="PF00155">
    <property type="entry name" value="Aminotran_1_2"/>
    <property type="match status" value="1"/>
</dbReference>
<dbReference type="Gene3D" id="1.10.10.10">
    <property type="entry name" value="Winged helix-like DNA-binding domain superfamily/Winged helix DNA-binding domain"/>
    <property type="match status" value="1"/>
</dbReference>
<comment type="similarity">
    <text evidence="2">In the C-terminal section; belongs to the class-I pyridoxal-phosphate-dependent aminotransferase family.</text>
</comment>
<keyword evidence="3" id="KW-0808">Transferase</keyword>
<dbReference type="InterPro" id="IPR004839">
    <property type="entry name" value="Aminotransferase_I/II_large"/>
</dbReference>
<keyword evidence="3" id="KW-0032">Aminotransferase</keyword>
<dbReference type="InterPro" id="IPR015422">
    <property type="entry name" value="PyrdxlP-dep_Trfase_small"/>
</dbReference>
<dbReference type="GO" id="GO:0008483">
    <property type="term" value="F:transaminase activity"/>
    <property type="evidence" value="ECO:0007669"/>
    <property type="project" value="UniProtKB-KW"/>
</dbReference>
<feature type="domain" description="HTH gntR-type" evidence="8">
    <location>
        <begin position="9"/>
        <end position="77"/>
    </location>
</feature>
<evidence type="ECO:0000313" key="9">
    <source>
        <dbReference type="EMBL" id="ALC83980.1"/>
    </source>
</evidence>
<dbReference type="PROSITE" id="PS50949">
    <property type="entry name" value="HTH_GNTR"/>
    <property type="match status" value="1"/>
</dbReference>
<comment type="cofactor">
    <cofactor evidence="1">
        <name>pyridoxal 5'-phosphate</name>
        <dbReference type="ChEBI" id="CHEBI:597326"/>
    </cofactor>
</comment>
<dbReference type="Gene3D" id="3.90.1150.10">
    <property type="entry name" value="Aspartate Aminotransferase, domain 1"/>
    <property type="match status" value="1"/>
</dbReference>
<keyword evidence="7" id="KW-0804">Transcription</keyword>
<dbReference type="PATRIC" id="fig|1441095.3.peg.5011"/>
<dbReference type="CDD" id="cd07377">
    <property type="entry name" value="WHTH_GntR"/>
    <property type="match status" value="1"/>
</dbReference>
<evidence type="ECO:0000256" key="6">
    <source>
        <dbReference type="ARBA" id="ARBA00023125"/>
    </source>
</evidence>
<dbReference type="SUPFAM" id="SSF53383">
    <property type="entry name" value="PLP-dependent transferases"/>
    <property type="match status" value="1"/>
</dbReference>
<dbReference type="EMBL" id="CP012600">
    <property type="protein sequence ID" value="ALC83980.1"/>
    <property type="molecule type" value="Genomic_DNA"/>
</dbReference>
<dbReference type="InterPro" id="IPR036388">
    <property type="entry name" value="WH-like_DNA-bd_sf"/>
</dbReference>
<dbReference type="InterPro" id="IPR015421">
    <property type="entry name" value="PyrdxlP-dep_Trfase_major"/>
</dbReference>
<dbReference type="GO" id="GO:0003677">
    <property type="term" value="F:DNA binding"/>
    <property type="evidence" value="ECO:0007669"/>
    <property type="project" value="UniProtKB-KW"/>
</dbReference>
<keyword evidence="10" id="KW-1185">Reference proteome</keyword>
<keyword evidence="6" id="KW-0238">DNA-binding</keyword>
<evidence type="ECO:0000313" key="10">
    <source>
        <dbReference type="Proteomes" id="UP000067625"/>
    </source>
</evidence>